<keyword evidence="5" id="KW-1185">Reference proteome</keyword>
<dbReference type="InterPro" id="IPR051545">
    <property type="entry name" value="NAD(P)H_dehydrogenase_qn"/>
</dbReference>
<dbReference type="AlphaFoldDB" id="A0A1M7M5F5"/>
<gene>
    <name evidence="4" type="ORF">SAMN05444484_11160</name>
</gene>
<dbReference type="Gene3D" id="3.40.50.360">
    <property type="match status" value="1"/>
</dbReference>
<dbReference type="GO" id="GO:0003955">
    <property type="term" value="F:NAD(P)H dehydrogenase (quinone) activity"/>
    <property type="evidence" value="ECO:0007669"/>
    <property type="project" value="TreeGrafter"/>
</dbReference>
<evidence type="ECO:0000256" key="2">
    <source>
        <dbReference type="ARBA" id="ARBA00023002"/>
    </source>
</evidence>
<dbReference type="Proteomes" id="UP000184028">
    <property type="component" value="Unassembled WGS sequence"/>
</dbReference>
<evidence type="ECO:0000256" key="1">
    <source>
        <dbReference type="ARBA" id="ARBA00006252"/>
    </source>
</evidence>
<evidence type="ECO:0000313" key="5">
    <source>
        <dbReference type="Proteomes" id="UP000184028"/>
    </source>
</evidence>
<sequence>MKNLIIYAHPNSASLNHFFKQTVVESLLQSGQEVVVRDLNEISFNPVLSLEDMNGQRMRKVTDDVKTEQDFITWADQIIFIYPIWWTGMPAIMKGYIDRVFSYGFAYRYDQGVQKGLLAGKQTVIINSHGKSNAEYETMGMDKALALTSDTGIFKYSGLEIKQHFYFDKADRASSENILEWTKQIKMLFEEKVICD</sequence>
<dbReference type="SUPFAM" id="SSF52218">
    <property type="entry name" value="Flavoproteins"/>
    <property type="match status" value="1"/>
</dbReference>
<dbReference type="InterPro" id="IPR003680">
    <property type="entry name" value="Flavodoxin_fold"/>
</dbReference>
<reference evidence="5" key="1">
    <citation type="submission" date="2016-11" db="EMBL/GenBank/DDBJ databases">
        <authorList>
            <person name="Varghese N."/>
            <person name="Submissions S."/>
        </authorList>
    </citation>
    <scope>NUCLEOTIDE SEQUENCE [LARGE SCALE GENOMIC DNA]</scope>
    <source>
        <strain evidence="5">DSM 24724</strain>
    </source>
</reference>
<dbReference type="Pfam" id="PF02525">
    <property type="entry name" value="Flavodoxin_2"/>
    <property type="match status" value="1"/>
</dbReference>
<protein>
    <submittedName>
        <fullName evidence="4">NAD(P)H dehydrogenase (Quinone)</fullName>
    </submittedName>
</protein>
<dbReference type="PANTHER" id="PTHR10204:SF34">
    <property type="entry name" value="NAD(P)H DEHYDROGENASE [QUINONE] 1 ISOFORM 1"/>
    <property type="match status" value="1"/>
</dbReference>
<accession>A0A1M7M5F5</accession>
<keyword evidence="2" id="KW-0560">Oxidoreductase</keyword>
<dbReference type="OrthoDB" id="652200at2"/>
<evidence type="ECO:0000259" key="3">
    <source>
        <dbReference type="Pfam" id="PF02525"/>
    </source>
</evidence>
<evidence type="ECO:0000313" key="4">
    <source>
        <dbReference type="EMBL" id="SHM85462.1"/>
    </source>
</evidence>
<feature type="domain" description="Flavodoxin-like fold" evidence="3">
    <location>
        <begin position="1"/>
        <end position="177"/>
    </location>
</feature>
<dbReference type="InterPro" id="IPR029039">
    <property type="entry name" value="Flavoprotein-like_sf"/>
</dbReference>
<dbReference type="PANTHER" id="PTHR10204">
    <property type="entry name" value="NAD P H OXIDOREDUCTASE-RELATED"/>
    <property type="match status" value="1"/>
</dbReference>
<dbReference type="RefSeq" id="WP_068845368.1">
    <property type="nucleotide sequence ID" value="NZ_FRBT01000011.1"/>
</dbReference>
<name>A0A1M7M5F5_9FLAO</name>
<proteinExistence type="inferred from homology"/>
<dbReference type="EMBL" id="FRBT01000011">
    <property type="protein sequence ID" value="SHM85462.1"/>
    <property type="molecule type" value="Genomic_DNA"/>
</dbReference>
<organism evidence="4 5">
    <name type="scientific">Flavobacterium chilense</name>
    <dbReference type="NCBI Taxonomy" id="946677"/>
    <lineage>
        <taxon>Bacteria</taxon>
        <taxon>Pseudomonadati</taxon>
        <taxon>Bacteroidota</taxon>
        <taxon>Flavobacteriia</taxon>
        <taxon>Flavobacteriales</taxon>
        <taxon>Flavobacteriaceae</taxon>
        <taxon>Flavobacterium</taxon>
    </lineage>
</organism>
<dbReference type="STRING" id="946677.SAMN05444484_11160"/>
<comment type="similarity">
    <text evidence="1">Belongs to the NAD(P)H dehydrogenase (quinone) family.</text>
</comment>
<dbReference type="GO" id="GO:0005829">
    <property type="term" value="C:cytosol"/>
    <property type="evidence" value="ECO:0007669"/>
    <property type="project" value="TreeGrafter"/>
</dbReference>